<evidence type="ECO:0000313" key="2">
    <source>
        <dbReference type="EMBL" id="GIM90124.1"/>
    </source>
</evidence>
<dbReference type="EMBL" id="BOQN01000023">
    <property type="protein sequence ID" value="GIM90124.1"/>
    <property type="molecule type" value="Genomic_DNA"/>
</dbReference>
<sequence length="197" mass="21352">MTHHDAPRHADHDERRSPAPAPAVDYDGLCPLCLRTAAVRTGHLSRHADGRHCAGIGWPGPPPAGAPTYGRVVDHLIDGELFTVDGCRWYCAAVPLFGNVAVYTSADRDQDCAPTVRVDADRDATVRVWRRPRVLLGHDLVDRPQLRHVPEGTPGAVELVWTDGRYIQRCPSCGALECTGHPQDPAVVAAFYAGLTA</sequence>
<evidence type="ECO:0000256" key="1">
    <source>
        <dbReference type="SAM" id="MobiDB-lite"/>
    </source>
</evidence>
<dbReference type="Proteomes" id="UP000677082">
    <property type="component" value="Unassembled WGS sequence"/>
</dbReference>
<proteinExistence type="predicted"/>
<accession>A0A919W185</accession>
<organism evidence="2 3">
    <name type="scientific">Paractinoplanes toevensis</name>
    <dbReference type="NCBI Taxonomy" id="571911"/>
    <lineage>
        <taxon>Bacteria</taxon>
        <taxon>Bacillati</taxon>
        <taxon>Actinomycetota</taxon>
        <taxon>Actinomycetes</taxon>
        <taxon>Micromonosporales</taxon>
        <taxon>Micromonosporaceae</taxon>
        <taxon>Paractinoplanes</taxon>
    </lineage>
</organism>
<name>A0A919W185_9ACTN</name>
<dbReference type="AlphaFoldDB" id="A0A919W185"/>
<comment type="caution">
    <text evidence="2">The sequence shown here is derived from an EMBL/GenBank/DDBJ whole genome shotgun (WGS) entry which is preliminary data.</text>
</comment>
<reference evidence="2 3" key="1">
    <citation type="submission" date="2021-03" db="EMBL/GenBank/DDBJ databases">
        <title>Whole genome shotgun sequence of Actinoplanes toevensis NBRC 105298.</title>
        <authorList>
            <person name="Komaki H."/>
            <person name="Tamura T."/>
        </authorList>
    </citation>
    <scope>NUCLEOTIDE SEQUENCE [LARGE SCALE GENOMIC DNA]</scope>
    <source>
        <strain evidence="2 3">NBRC 105298</strain>
    </source>
</reference>
<protein>
    <submittedName>
        <fullName evidence="2">Uncharacterized protein</fullName>
    </submittedName>
</protein>
<evidence type="ECO:0000313" key="3">
    <source>
        <dbReference type="Proteomes" id="UP000677082"/>
    </source>
</evidence>
<gene>
    <name evidence="2" type="ORF">Ato02nite_019170</name>
</gene>
<feature type="region of interest" description="Disordered" evidence="1">
    <location>
        <begin position="1"/>
        <end position="20"/>
    </location>
</feature>
<keyword evidence="3" id="KW-1185">Reference proteome</keyword>
<dbReference type="RefSeq" id="WP_213006072.1">
    <property type="nucleotide sequence ID" value="NZ_BOQN01000023.1"/>
</dbReference>
<feature type="compositionally biased region" description="Basic and acidic residues" evidence="1">
    <location>
        <begin position="1"/>
        <end position="17"/>
    </location>
</feature>